<evidence type="ECO:0000313" key="1">
    <source>
        <dbReference type="Proteomes" id="UP000887576"/>
    </source>
</evidence>
<name>A0AC34RJT5_9BILA</name>
<protein>
    <submittedName>
        <fullName evidence="2">Uncharacterized protein</fullName>
    </submittedName>
</protein>
<dbReference type="Proteomes" id="UP000887576">
    <property type="component" value="Unplaced"/>
</dbReference>
<evidence type="ECO:0000313" key="2">
    <source>
        <dbReference type="WBParaSite" id="JU765_v2.g7498.t1"/>
    </source>
</evidence>
<organism evidence="1 2">
    <name type="scientific">Panagrolaimus sp. JU765</name>
    <dbReference type="NCBI Taxonomy" id="591449"/>
    <lineage>
        <taxon>Eukaryota</taxon>
        <taxon>Metazoa</taxon>
        <taxon>Ecdysozoa</taxon>
        <taxon>Nematoda</taxon>
        <taxon>Chromadorea</taxon>
        <taxon>Rhabditida</taxon>
        <taxon>Tylenchina</taxon>
        <taxon>Panagrolaimomorpha</taxon>
        <taxon>Panagrolaimoidea</taxon>
        <taxon>Panagrolaimidae</taxon>
        <taxon>Panagrolaimus</taxon>
    </lineage>
</organism>
<accession>A0AC34RJT5</accession>
<dbReference type="WBParaSite" id="JU765_v2.g7498.t1">
    <property type="protein sequence ID" value="JU765_v2.g7498.t1"/>
    <property type="gene ID" value="JU765_v2.g7498"/>
</dbReference>
<reference evidence="2" key="1">
    <citation type="submission" date="2022-11" db="UniProtKB">
        <authorList>
            <consortium name="WormBaseParasite"/>
        </authorList>
    </citation>
    <scope>IDENTIFICATION</scope>
</reference>
<sequence>MDLKEYSSIIVEISDQKKNLANCLDNIEDRRDITEAAGCLILAKQFYTNSKIRPKNGGIIFIKPVRLKFHDKFTTLLENYKNNRKRRDSYKTQQPRKRFKKWLSNVPKNVAKYEVINTEFLPSLKTKNSGLGSKVWDLIHSFTKPKKKDNHWEETYEHLLKIQKSLQNQRKYAGSKVYEKRMFDIVLKRDEPSLSKIERRSPTGILDNAMKLAQILLSNDTRKQKSNQRILSPRFMPLTPKNNDEKPQEIFSPDIFAMYETKQADNENIGNMPSLLKILGLTKKNKVEIMETVMELSGSSKEIKKAMQIYEYLGMFKKEVSDPIFDAREKLTNSLDNLENSLNFRQKKEYLNRGFTFINKHQLQNALTEQGLENSEIDWSYFDQYDKMNKFEKENSLWQIIEKIAAKQVSHYFLDQPKKKH</sequence>
<proteinExistence type="predicted"/>